<sequence length="250" mass="27587">MPMSNSPMIQLDNVTVRFRIPHERIPTFQEYAIRWLKRGIRYADFNALNDISFSIDRGETVGIIGPNGAGKSTLLKVIAQVIRPTLGRVRLRGWVAPLLELGAGFDYEMTGRENVFLNGAVLGFNRQDMSQRLGRIVDFSGISDFIDAPVRTYSSGMVARLGFAVATDVQPEVLIIDEVLAVGDADFQQKSAARIREFRESGSTILVVSHSPASIKALCSRALWLERGAIRLMGSVDTVLDQYILGQPSS</sequence>
<dbReference type="AlphaFoldDB" id="A0A7U7J3Q8"/>
<accession>A0A7U7J3Q8</accession>
<dbReference type="PANTHER" id="PTHR46743">
    <property type="entry name" value="TEICHOIC ACIDS EXPORT ATP-BINDING PROTEIN TAGH"/>
    <property type="match status" value="1"/>
</dbReference>
<proteinExistence type="inferred from homology"/>
<dbReference type="InterPro" id="IPR027417">
    <property type="entry name" value="P-loop_NTPase"/>
</dbReference>
<dbReference type="GO" id="GO:0140359">
    <property type="term" value="F:ABC-type transporter activity"/>
    <property type="evidence" value="ECO:0007669"/>
    <property type="project" value="InterPro"/>
</dbReference>
<evidence type="ECO:0000256" key="1">
    <source>
        <dbReference type="ARBA" id="ARBA00005417"/>
    </source>
</evidence>
<keyword evidence="7" id="KW-1185">Reference proteome</keyword>
<evidence type="ECO:0000313" key="7">
    <source>
        <dbReference type="Proteomes" id="UP000019184"/>
    </source>
</evidence>
<protein>
    <submittedName>
        <fullName evidence="6">Polysaccharide/polyol phosphate ABC transporter, ATPase component</fullName>
    </submittedName>
</protein>
<dbReference type="Proteomes" id="UP000019184">
    <property type="component" value="Unassembled WGS sequence"/>
</dbReference>
<organism evidence="6 7">
    <name type="scientific">Candidatus Contendobacter odensis Run_B_J11</name>
    <dbReference type="NCBI Taxonomy" id="1400861"/>
    <lineage>
        <taxon>Bacteria</taxon>
        <taxon>Pseudomonadati</taxon>
        <taxon>Pseudomonadota</taxon>
        <taxon>Gammaproteobacteria</taxon>
        <taxon>Candidatus Competibacteraceae</taxon>
        <taxon>Candidatus Contendibacter</taxon>
    </lineage>
</organism>
<dbReference type="InterPro" id="IPR003593">
    <property type="entry name" value="AAA+_ATPase"/>
</dbReference>
<evidence type="ECO:0000259" key="5">
    <source>
        <dbReference type="PROSITE" id="PS50893"/>
    </source>
</evidence>
<gene>
    <name evidence="6" type="ORF">BN874_460052</name>
</gene>
<feature type="domain" description="ABC transporter" evidence="5">
    <location>
        <begin position="9"/>
        <end position="248"/>
    </location>
</feature>
<name>A0A7U7J3Q8_9GAMM</name>
<evidence type="ECO:0000313" key="6">
    <source>
        <dbReference type="EMBL" id="CDH46431.1"/>
    </source>
</evidence>
<keyword evidence="4" id="KW-0067">ATP-binding</keyword>
<dbReference type="GO" id="GO:0016887">
    <property type="term" value="F:ATP hydrolysis activity"/>
    <property type="evidence" value="ECO:0007669"/>
    <property type="project" value="InterPro"/>
</dbReference>
<dbReference type="SMART" id="SM00382">
    <property type="entry name" value="AAA"/>
    <property type="match status" value="1"/>
</dbReference>
<dbReference type="GO" id="GO:0005524">
    <property type="term" value="F:ATP binding"/>
    <property type="evidence" value="ECO:0007669"/>
    <property type="project" value="UniProtKB-KW"/>
</dbReference>
<dbReference type="Pfam" id="PF00005">
    <property type="entry name" value="ABC_tran"/>
    <property type="match status" value="1"/>
</dbReference>
<dbReference type="CDD" id="cd03220">
    <property type="entry name" value="ABC_KpsT_Wzt"/>
    <property type="match status" value="1"/>
</dbReference>
<dbReference type="PANTHER" id="PTHR46743:SF2">
    <property type="entry name" value="TEICHOIC ACIDS EXPORT ATP-BINDING PROTEIN TAGH"/>
    <property type="match status" value="1"/>
</dbReference>
<dbReference type="Gene3D" id="3.40.50.300">
    <property type="entry name" value="P-loop containing nucleotide triphosphate hydrolases"/>
    <property type="match status" value="1"/>
</dbReference>
<evidence type="ECO:0000256" key="2">
    <source>
        <dbReference type="ARBA" id="ARBA00022448"/>
    </source>
</evidence>
<keyword evidence="3" id="KW-0547">Nucleotide-binding</keyword>
<dbReference type="EMBL" id="CBTK010000261">
    <property type="protein sequence ID" value="CDH46431.1"/>
    <property type="molecule type" value="Genomic_DNA"/>
</dbReference>
<dbReference type="InterPro" id="IPR015860">
    <property type="entry name" value="ABC_transpr_TagH-like"/>
</dbReference>
<comment type="caution">
    <text evidence="6">The sequence shown here is derived from an EMBL/GenBank/DDBJ whole genome shotgun (WGS) entry which is preliminary data.</text>
</comment>
<keyword evidence="2" id="KW-0813">Transport</keyword>
<evidence type="ECO:0000256" key="3">
    <source>
        <dbReference type="ARBA" id="ARBA00022741"/>
    </source>
</evidence>
<dbReference type="InterPro" id="IPR050683">
    <property type="entry name" value="Bact_Polysacc_Export_ATP-bd"/>
</dbReference>
<evidence type="ECO:0000256" key="4">
    <source>
        <dbReference type="ARBA" id="ARBA00022840"/>
    </source>
</evidence>
<reference evidence="6 7" key="1">
    <citation type="journal article" date="2014" name="ISME J.">
        <title>Candidatus Competibacter-lineage genomes retrieved from metagenomes reveal functional metabolic diversity.</title>
        <authorList>
            <person name="McIlroy S.J."/>
            <person name="Albertsen M."/>
            <person name="Andresen E.K."/>
            <person name="Saunders A.M."/>
            <person name="Kristiansen R."/>
            <person name="Stokholm-Bjerregaard M."/>
            <person name="Nielsen K.L."/>
            <person name="Nielsen P.H."/>
        </authorList>
    </citation>
    <scope>NUCLEOTIDE SEQUENCE [LARGE SCALE GENOMIC DNA]</scope>
    <source>
        <strain evidence="6 7">Run_B_J11</strain>
    </source>
</reference>
<dbReference type="GO" id="GO:0016020">
    <property type="term" value="C:membrane"/>
    <property type="evidence" value="ECO:0007669"/>
    <property type="project" value="InterPro"/>
</dbReference>
<comment type="similarity">
    <text evidence="1">Belongs to the ABC transporter superfamily.</text>
</comment>
<dbReference type="PROSITE" id="PS50893">
    <property type="entry name" value="ABC_TRANSPORTER_2"/>
    <property type="match status" value="1"/>
</dbReference>
<dbReference type="InterPro" id="IPR003439">
    <property type="entry name" value="ABC_transporter-like_ATP-bd"/>
</dbReference>
<dbReference type="SUPFAM" id="SSF52540">
    <property type="entry name" value="P-loop containing nucleoside triphosphate hydrolases"/>
    <property type="match status" value="1"/>
</dbReference>